<accession>A0ABR2JLV2</accession>
<dbReference type="Proteomes" id="UP001390339">
    <property type="component" value="Unassembled WGS sequence"/>
</dbReference>
<name>A0ABR2JLV2_9PEZI</name>
<evidence type="ECO:0000256" key="1">
    <source>
        <dbReference type="SAM" id="MobiDB-lite"/>
    </source>
</evidence>
<evidence type="ECO:0000313" key="2">
    <source>
        <dbReference type="EMBL" id="KAK8879821.1"/>
    </source>
</evidence>
<organism evidence="2 3">
    <name type="scientific">Apiospora arundinis</name>
    <dbReference type="NCBI Taxonomy" id="335852"/>
    <lineage>
        <taxon>Eukaryota</taxon>
        <taxon>Fungi</taxon>
        <taxon>Dikarya</taxon>
        <taxon>Ascomycota</taxon>
        <taxon>Pezizomycotina</taxon>
        <taxon>Sordariomycetes</taxon>
        <taxon>Xylariomycetidae</taxon>
        <taxon>Amphisphaeriales</taxon>
        <taxon>Apiosporaceae</taxon>
        <taxon>Apiospora</taxon>
    </lineage>
</organism>
<reference evidence="2 3" key="1">
    <citation type="journal article" date="2024" name="IMA Fungus">
        <title>Apiospora arundinis, a panoply of carbohydrate-active enzymes and secondary metabolites.</title>
        <authorList>
            <person name="Sorensen T."/>
            <person name="Petersen C."/>
            <person name="Muurmann A.T."/>
            <person name="Christiansen J.V."/>
            <person name="Brundto M.L."/>
            <person name="Overgaard C.K."/>
            <person name="Boysen A.T."/>
            <person name="Wollenberg R.D."/>
            <person name="Larsen T.O."/>
            <person name="Sorensen J.L."/>
            <person name="Nielsen K.L."/>
            <person name="Sondergaard T.E."/>
        </authorList>
    </citation>
    <scope>NUCLEOTIDE SEQUENCE [LARGE SCALE GENOMIC DNA]</scope>
    <source>
        <strain evidence="2 3">AAU 773</strain>
    </source>
</reference>
<protein>
    <submittedName>
        <fullName evidence="2">Uncharacterized protein</fullName>
    </submittedName>
</protein>
<keyword evidence="3" id="KW-1185">Reference proteome</keyword>
<dbReference type="EMBL" id="JAPCWZ010000001">
    <property type="protein sequence ID" value="KAK8879821.1"/>
    <property type="molecule type" value="Genomic_DNA"/>
</dbReference>
<comment type="caution">
    <text evidence="2">The sequence shown here is derived from an EMBL/GenBank/DDBJ whole genome shotgun (WGS) entry which is preliminary data.</text>
</comment>
<proteinExistence type="predicted"/>
<feature type="compositionally biased region" description="Basic and acidic residues" evidence="1">
    <location>
        <begin position="1"/>
        <end position="19"/>
    </location>
</feature>
<evidence type="ECO:0000313" key="3">
    <source>
        <dbReference type="Proteomes" id="UP001390339"/>
    </source>
</evidence>
<sequence>MQHERVDNHQRAKSKEDRKRRLRVPYLKLTPGMSWVPANSYTFPNSTAMTGRDDKSATYHRSQHVSYSLPDFPSITHHHSAKHTMICSPGELYPQQKLQNLYELRRCTTDQPPEPQYPQFSKTKCSDTAIYSIDTRATLPYFLATTRGIDHLV</sequence>
<feature type="region of interest" description="Disordered" evidence="1">
    <location>
        <begin position="1"/>
        <end position="20"/>
    </location>
</feature>
<gene>
    <name evidence="2" type="ORF">PGQ11_001115</name>
</gene>